<dbReference type="STRING" id="643867.Ftrac_1483"/>
<keyword evidence="2" id="KW-1185">Reference proteome</keyword>
<dbReference type="RefSeq" id="WP_013453620.1">
    <property type="nucleotide sequence ID" value="NC_014759.1"/>
</dbReference>
<dbReference type="EMBL" id="CP002349">
    <property type="protein sequence ID" value="ADR21473.1"/>
    <property type="molecule type" value="Genomic_DNA"/>
</dbReference>
<accession>E4TNN6</accession>
<dbReference type="AlphaFoldDB" id="E4TNN6"/>
<protein>
    <submittedName>
        <fullName evidence="1">Uncharacterized protein</fullName>
    </submittedName>
</protein>
<name>E4TNN6_MARTH</name>
<gene>
    <name evidence="1" type="ordered locus">Ftrac_1483</name>
</gene>
<evidence type="ECO:0000313" key="1">
    <source>
        <dbReference type="EMBL" id="ADR21473.1"/>
    </source>
</evidence>
<reference evidence="1 2" key="1">
    <citation type="journal article" date="2011" name="Stand. Genomic Sci.">
        <title>Complete genome sequence of Marivirga tractuosa type strain (H-43).</title>
        <authorList>
            <person name="Pagani I."/>
            <person name="Chertkov O."/>
            <person name="Lapidus A."/>
            <person name="Lucas S."/>
            <person name="Del Rio T.G."/>
            <person name="Tice H."/>
            <person name="Copeland A."/>
            <person name="Cheng J.F."/>
            <person name="Nolan M."/>
            <person name="Saunders E."/>
            <person name="Pitluck S."/>
            <person name="Held B."/>
            <person name="Goodwin L."/>
            <person name="Liolios K."/>
            <person name="Ovchinikova G."/>
            <person name="Ivanova N."/>
            <person name="Mavromatis K."/>
            <person name="Pati A."/>
            <person name="Chen A."/>
            <person name="Palaniappan K."/>
            <person name="Land M."/>
            <person name="Hauser L."/>
            <person name="Jeffries C.D."/>
            <person name="Detter J.C."/>
            <person name="Han C."/>
            <person name="Tapia R."/>
            <person name="Ngatchou-Djao O.D."/>
            <person name="Rohde M."/>
            <person name="Goker M."/>
            <person name="Spring S."/>
            <person name="Sikorski J."/>
            <person name="Woyke T."/>
            <person name="Bristow J."/>
            <person name="Eisen J.A."/>
            <person name="Markowitz V."/>
            <person name="Hugenholtz P."/>
            <person name="Klenk H.P."/>
            <person name="Kyrpides N.C."/>
        </authorList>
    </citation>
    <scope>NUCLEOTIDE SEQUENCE [LARGE SCALE GENOMIC DNA]</scope>
    <source>
        <strain evidence="2">ATCC 23168 / DSM 4126 / NBRC 15989 / NCIMB 1408 / VKM B-1430 / H-43</strain>
    </source>
</reference>
<evidence type="ECO:0000313" key="2">
    <source>
        <dbReference type="Proteomes" id="UP000008720"/>
    </source>
</evidence>
<sequence length="249" mass="28474">MKSISNIIFKWNFIFLITAFSLFNCTSQLDSSIETDDYSLTLQYEYDTNPLNRKLSFSELEIVLVNSEVEDVLAGLLNLDRADIFMEDNFKKGLIITAEYRNLRSDANLSQSKEELLKLLEKEMNFKVSREFPADSYCLMASNQEALKRNLIVEKGISSSKVETNTISKKLSFSSAKLPQIAKALSQVYNANFIVYPKESEFQYTFDLEGVELEDLQKHLKDKYGFTLLDPSETDFLPDLEKPAVVACN</sequence>
<dbReference type="Proteomes" id="UP000008720">
    <property type="component" value="Chromosome"/>
</dbReference>
<organism evidence="1 2">
    <name type="scientific">Marivirga tractuosa (strain ATCC 23168 / DSM 4126 / NBRC 15989 / NCIMB 1408 / VKM B-1430 / H-43)</name>
    <name type="common">Microscilla tractuosa</name>
    <name type="synonym">Flexibacter tractuosus</name>
    <dbReference type="NCBI Taxonomy" id="643867"/>
    <lineage>
        <taxon>Bacteria</taxon>
        <taxon>Pseudomonadati</taxon>
        <taxon>Bacteroidota</taxon>
        <taxon>Cytophagia</taxon>
        <taxon>Cytophagales</taxon>
        <taxon>Marivirgaceae</taxon>
        <taxon>Marivirga</taxon>
    </lineage>
</organism>
<dbReference type="KEGG" id="mtt:Ftrac_1483"/>
<dbReference type="HOGENOM" id="CLU_1114779_0_0_10"/>
<proteinExistence type="predicted"/>